<dbReference type="InterPro" id="IPR015424">
    <property type="entry name" value="PyrdxlP-dep_Trfase"/>
</dbReference>
<dbReference type="GO" id="GO:0030170">
    <property type="term" value="F:pyridoxal phosphate binding"/>
    <property type="evidence" value="ECO:0007669"/>
    <property type="project" value="InterPro"/>
</dbReference>
<dbReference type="Pfam" id="PF00155">
    <property type="entry name" value="Aminotran_1_2"/>
    <property type="match status" value="1"/>
</dbReference>
<comment type="cofactor">
    <cofactor evidence="1">
        <name>pyridoxal 5'-phosphate</name>
        <dbReference type="ChEBI" id="CHEBI:597326"/>
    </cofactor>
</comment>
<sequence>MKKQIENILNALKNDDNYRILKQFLDSKDLQDSNGKILNLSSNDYLNLSSNKLLKQEFLDSIDSKDLYFSSSSSRILNNDFSIFERLESFLASKFENKDALVFNSGYHLNISCLQALVTLQNTIFLCDKFAHASIIDGLKLGRANFKRYAHNDINDLQNLLESHATKHDNIVILSEELFSMDGDFAPLQDLINLKNEYQKRGKNVLLYIDCAHSVGAVGRDGLGLAQDLGLAKDIDFLIFTFGKAINSIGACVICDRIYKVFFINKARGFIFSTALPPINVAYTLFIFKKILNMRSERKKLSEISNFFREKFGEIFLDSKGEFIESNLPLLDSKSDFLESKITLKGDAHIISLILGENKKALNLSKILLNHGIFAPAIKEPSVPRNTARLRISLHCDIRREQILKLLEILKDSRF</sequence>
<name>A0A347VR54_9HELI</name>
<dbReference type="InterPro" id="IPR015422">
    <property type="entry name" value="PyrdxlP-dep_Trfase_small"/>
</dbReference>
<dbReference type="Proteomes" id="UP000029714">
    <property type="component" value="Unassembled WGS sequence"/>
</dbReference>
<reference evidence="6 7" key="2">
    <citation type="journal article" date="2016" name="Infect. Immun.">
        <title>Helicobacter saguini, a Novel Helicobacter Isolated from Cotton-Top Tamarins with Ulcerative Colitis, Has Proinflammatory Properties and Induces Typhlocolitis and Dysplasia in Gnotobiotic IL-10-/- Mice.</title>
        <authorList>
            <person name="Shen Z."/>
            <person name="Mannion A."/>
            <person name="Whary M.T."/>
            <person name="Muthupalani S."/>
            <person name="Sheh A."/>
            <person name="Feng Y."/>
            <person name="Gong G."/>
            <person name="Vandamme P."/>
            <person name="Holcombe H.R."/>
            <person name="Paster B.J."/>
            <person name="Fox J.G."/>
        </authorList>
    </citation>
    <scope>NUCLEOTIDE SEQUENCE [LARGE SCALE GENOMIC DNA]</scope>
    <source>
        <strain evidence="6 7">MIT 97-6194</strain>
    </source>
</reference>
<dbReference type="SUPFAM" id="SSF53383">
    <property type="entry name" value="PLP-dependent transferases"/>
    <property type="match status" value="1"/>
</dbReference>
<evidence type="ECO:0000256" key="2">
    <source>
        <dbReference type="ARBA" id="ARBA00022679"/>
    </source>
</evidence>
<dbReference type="STRING" id="1548018.LS64_03265"/>
<dbReference type="Gene3D" id="3.40.640.10">
    <property type="entry name" value="Type I PLP-dependent aspartate aminotransferase-like (Major domain)"/>
    <property type="match status" value="1"/>
</dbReference>
<organism evidence="6 7">
    <name type="scientific">Helicobacter saguini</name>
    <dbReference type="NCBI Taxonomy" id="1548018"/>
    <lineage>
        <taxon>Bacteria</taxon>
        <taxon>Pseudomonadati</taxon>
        <taxon>Campylobacterota</taxon>
        <taxon>Epsilonproteobacteria</taxon>
        <taxon>Campylobacterales</taxon>
        <taxon>Helicobacteraceae</taxon>
        <taxon>Helicobacter</taxon>
    </lineage>
</organism>
<reference evidence="5 8" key="4">
    <citation type="submission" date="2019-12" db="EMBL/GenBank/DDBJ databases">
        <title>Multi-Generational Helicobacter saguini Isolates.</title>
        <authorList>
            <person name="Mannion A."/>
            <person name="Shen Z."/>
            <person name="Fox J.G."/>
        </authorList>
    </citation>
    <scope>NUCLEOTIDE SEQUENCE [LARGE SCALE GENOMIC DNA]</scope>
    <source>
        <strain evidence="5">16-048</strain>
        <strain evidence="8">16-048 (F4)</strain>
    </source>
</reference>
<dbReference type="OrthoDB" id="9807157at2"/>
<evidence type="ECO:0000256" key="3">
    <source>
        <dbReference type="ARBA" id="ARBA00022898"/>
    </source>
</evidence>
<dbReference type="PANTHER" id="PTHR13693">
    <property type="entry name" value="CLASS II AMINOTRANSFERASE/8-AMINO-7-OXONONANOATE SYNTHASE"/>
    <property type="match status" value="1"/>
</dbReference>
<protein>
    <submittedName>
        <fullName evidence="5">Aminotransferase class I/II-fold pyridoxal phosphate-dependent enzyme</fullName>
    </submittedName>
    <submittedName>
        <fullName evidence="6">Pyridoxal phosphate-dependent aminotransferase family protein</fullName>
    </submittedName>
</protein>
<evidence type="ECO:0000313" key="5">
    <source>
        <dbReference type="EMBL" id="MWV68654.1"/>
    </source>
</evidence>
<dbReference type="Gene3D" id="3.90.1150.10">
    <property type="entry name" value="Aspartate Aminotransferase, domain 1"/>
    <property type="match status" value="2"/>
</dbReference>
<accession>A0A347VR54</accession>
<keyword evidence="2 6" id="KW-0808">Transferase</keyword>
<dbReference type="GO" id="GO:0008483">
    <property type="term" value="F:transaminase activity"/>
    <property type="evidence" value="ECO:0007669"/>
    <property type="project" value="UniProtKB-KW"/>
</dbReference>
<dbReference type="EMBL" id="JRMP02000001">
    <property type="protein sequence ID" value="TLD95823.1"/>
    <property type="molecule type" value="Genomic_DNA"/>
</dbReference>
<dbReference type="GO" id="GO:0009102">
    <property type="term" value="P:biotin biosynthetic process"/>
    <property type="evidence" value="ECO:0007669"/>
    <property type="project" value="TreeGrafter"/>
</dbReference>
<dbReference type="InterPro" id="IPR015421">
    <property type="entry name" value="PyrdxlP-dep_Trfase_major"/>
</dbReference>
<dbReference type="InterPro" id="IPR004839">
    <property type="entry name" value="Aminotransferase_I/II_large"/>
</dbReference>
<proteinExistence type="predicted"/>
<dbReference type="Proteomes" id="UP000477070">
    <property type="component" value="Unassembled WGS sequence"/>
</dbReference>
<evidence type="ECO:0000259" key="4">
    <source>
        <dbReference type="Pfam" id="PF00155"/>
    </source>
</evidence>
<dbReference type="EMBL" id="QBIU01000001">
    <property type="protein sequence ID" value="MWV68654.1"/>
    <property type="molecule type" value="Genomic_DNA"/>
</dbReference>
<dbReference type="RefSeq" id="WP_034570543.1">
    <property type="nucleotide sequence ID" value="NZ_JRMP02000001.1"/>
</dbReference>
<keyword evidence="3" id="KW-0663">Pyridoxal phosphate</keyword>
<evidence type="ECO:0000256" key="1">
    <source>
        <dbReference type="ARBA" id="ARBA00001933"/>
    </source>
</evidence>
<dbReference type="PANTHER" id="PTHR13693:SF100">
    <property type="entry name" value="8-AMINO-7-OXONONANOATE SYNTHASE"/>
    <property type="match status" value="1"/>
</dbReference>
<reference evidence="6 7" key="1">
    <citation type="journal article" date="2014" name="Genome Announc.">
        <title>Draft genome sequences of eight enterohepatic helicobacter species isolated from both laboratory and wild rodents.</title>
        <authorList>
            <person name="Sheh A."/>
            <person name="Shen Z."/>
            <person name="Fox J.G."/>
        </authorList>
    </citation>
    <scope>NUCLEOTIDE SEQUENCE [LARGE SCALE GENOMIC DNA]</scope>
    <source>
        <strain evidence="6 7">MIT 97-6194</strain>
    </source>
</reference>
<evidence type="ECO:0000313" key="6">
    <source>
        <dbReference type="EMBL" id="TLD95823.1"/>
    </source>
</evidence>
<evidence type="ECO:0000313" key="7">
    <source>
        <dbReference type="Proteomes" id="UP000029714"/>
    </source>
</evidence>
<feature type="domain" description="Aminotransferase class I/classII large" evidence="4">
    <location>
        <begin position="36"/>
        <end position="409"/>
    </location>
</feature>
<dbReference type="InterPro" id="IPR050087">
    <property type="entry name" value="AON_synthase_class-II"/>
</dbReference>
<evidence type="ECO:0000313" key="8">
    <source>
        <dbReference type="Proteomes" id="UP000477070"/>
    </source>
</evidence>
<keyword evidence="6" id="KW-0032">Aminotransferase</keyword>
<reference evidence="6" key="3">
    <citation type="submission" date="2018-04" db="EMBL/GenBank/DDBJ databases">
        <authorList>
            <person name="Sheh A."/>
            <person name="Shen Z."/>
            <person name="Mannion A.J."/>
            <person name="Fox J.G."/>
        </authorList>
    </citation>
    <scope>NUCLEOTIDE SEQUENCE</scope>
    <source>
        <strain evidence="6">MIT 97-6194</strain>
    </source>
</reference>
<dbReference type="AlphaFoldDB" id="A0A347VR54"/>
<dbReference type="GO" id="GO:0008710">
    <property type="term" value="F:8-amino-7-oxononanoate synthase activity"/>
    <property type="evidence" value="ECO:0007669"/>
    <property type="project" value="TreeGrafter"/>
</dbReference>
<keyword evidence="7" id="KW-1185">Reference proteome</keyword>
<gene>
    <name evidence="5" type="ORF">DCO61_01050</name>
    <name evidence="6" type="ORF">LS64_000160</name>
</gene>
<comment type="caution">
    <text evidence="6">The sequence shown here is derived from an EMBL/GenBank/DDBJ whole genome shotgun (WGS) entry which is preliminary data.</text>
</comment>